<dbReference type="AlphaFoldDB" id="A0A0M3JUH6"/>
<protein>
    <submittedName>
        <fullName evidence="5">UBA domain-containing protein</fullName>
    </submittedName>
</protein>
<name>A0A0M3JUH6_ANISI</name>
<dbReference type="InterPro" id="IPR009060">
    <property type="entry name" value="UBA-like_sf"/>
</dbReference>
<gene>
    <name evidence="3" type="ORF">ASIM_LOCUS11299</name>
</gene>
<reference evidence="5" key="1">
    <citation type="submission" date="2017-02" db="UniProtKB">
        <authorList>
            <consortium name="WormBaseParasite"/>
        </authorList>
    </citation>
    <scope>IDENTIFICATION</scope>
</reference>
<dbReference type="GO" id="GO:0006511">
    <property type="term" value="P:ubiquitin-dependent protein catabolic process"/>
    <property type="evidence" value="ECO:0007669"/>
    <property type="project" value="TreeGrafter"/>
</dbReference>
<dbReference type="InterPro" id="IPR015496">
    <property type="entry name" value="Ubiquilin"/>
</dbReference>
<dbReference type="InterPro" id="IPR015940">
    <property type="entry name" value="UBA"/>
</dbReference>
<evidence type="ECO:0000313" key="5">
    <source>
        <dbReference type="WBParaSite" id="ASIM_0001183301-mRNA-1"/>
    </source>
</evidence>
<dbReference type="WBParaSite" id="ASIM_0001183301-mRNA-1">
    <property type="protein sequence ID" value="ASIM_0001183301-mRNA-1"/>
    <property type="gene ID" value="ASIM_0001183301"/>
</dbReference>
<evidence type="ECO:0000313" key="4">
    <source>
        <dbReference type="Proteomes" id="UP000267096"/>
    </source>
</evidence>
<dbReference type="SUPFAM" id="SSF46934">
    <property type="entry name" value="UBA-like"/>
    <property type="match status" value="1"/>
</dbReference>
<dbReference type="EMBL" id="UYRR01031057">
    <property type="protein sequence ID" value="VDK44775.1"/>
    <property type="molecule type" value="Genomic_DNA"/>
</dbReference>
<dbReference type="Proteomes" id="UP000267096">
    <property type="component" value="Unassembled WGS sequence"/>
</dbReference>
<keyword evidence="4" id="KW-1185">Reference proteome</keyword>
<evidence type="ECO:0000256" key="1">
    <source>
        <dbReference type="SAM" id="MobiDB-lite"/>
    </source>
</evidence>
<feature type="region of interest" description="Disordered" evidence="1">
    <location>
        <begin position="151"/>
        <end position="171"/>
    </location>
</feature>
<dbReference type="GO" id="GO:0031593">
    <property type="term" value="F:polyubiquitin modification-dependent protein binding"/>
    <property type="evidence" value="ECO:0007669"/>
    <property type="project" value="TreeGrafter"/>
</dbReference>
<feature type="compositionally biased region" description="Polar residues" evidence="1">
    <location>
        <begin position="162"/>
        <end position="171"/>
    </location>
</feature>
<organism evidence="5">
    <name type="scientific">Anisakis simplex</name>
    <name type="common">Herring worm</name>
    <dbReference type="NCBI Taxonomy" id="6269"/>
    <lineage>
        <taxon>Eukaryota</taxon>
        <taxon>Metazoa</taxon>
        <taxon>Ecdysozoa</taxon>
        <taxon>Nematoda</taxon>
        <taxon>Chromadorea</taxon>
        <taxon>Rhabditida</taxon>
        <taxon>Spirurina</taxon>
        <taxon>Ascaridomorpha</taxon>
        <taxon>Ascaridoidea</taxon>
        <taxon>Anisakidae</taxon>
        <taxon>Anisakis</taxon>
        <taxon>Anisakis simplex complex</taxon>
    </lineage>
</organism>
<evidence type="ECO:0000259" key="2">
    <source>
        <dbReference type="PROSITE" id="PS50030"/>
    </source>
</evidence>
<reference evidence="3 4" key="2">
    <citation type="submission" date="2018-11" db="EMBL/GenBank/DDBJ databases">
        <authorList>
            <consortium name="Pathogen Informatics"/>
        </authorList>
    </citation>
    <scope>NUCLEOTIDE SEQUENCE [LARGE SCALE GENOMIC DNA]</scope>
</reference>
<sequence>MRPDGFVRSGLVFLGKIIADDEKLCDVNGLKSGSTVYLMRRPQMAAAVVIEHDAIKLEYCRKVLSKLRLSRSYRLKVVRELARDDLIEHLSDRVPTLKDDIQACAALRDYVLIGWLLDEEDETFIKAHPVIVEAIYQLFCEIIPVRSAQSPGERDVEMAQDAPSTPTGPAPIITSQMLQEAMEQVFRTMNSSSANGSTGNASTSASNPLVAESSTSRFSSEMAELSEFGFTDLQQNIRALEETGGDVQQAIELLIALRESLSGDN</sequence>
<dbReference type="PANTHER" id="PTHR10677:SF25">
    <property type="entry name" value="UBIQUITIN-LIKE PROTEIN 7"/>
    <property type="match status" value="1"/>
</dbReference>
<evidence type="ECO:0000313" key="3">
    <source>
        <dbReference type="EMBL" id="VDK44775.1"/>
    </source>
</evidence>
<dbReference type="PANTHER" id="PTHR10677">
    <property type="entry name" value="UBIQUILIN"/>
    <property type="match status" value="1"/>
</dbReference>
<dbReference type="OrthoDB" id="263283at2759"/>
<proteinExistence type="predicted"/>
<feature type="domain" description="UBA" evidence="2">
    <location>
        <begin position="213"/>
        <end position="257"/>
    </location>
</feature>
<feature type="compositionally biased region" description="Low complexity" evidence="1">
    <location>
        <begin position="190"/>
        <end position="207"/>
    </location>
</feature>
<feature type="region of interest" description="Disordered" evidence="1">
    <location>
        <begin position="189"/>
        <end position="215"/>
    </location>
</feature>
<dbReference type="GO" id="GO:0005829">
    <property type="term" value="C:cytosol"/>
    <property type="evidence" value="ECO:0007669"/>
    <property type="project" value="TreeGrafter"/>
</dbReference>
<dbReference type="PROSITE" id="PS50030">
    <property type="entry name" value="UBA"/>
    <property type="match status" value="1"/>
</dbReference>
<accession>A0A0M3JUH6</accession>
<dbReference type="Gene3D" id="1.10.8.10">
    <property type="entry name" value="DNA helicase RuvA subunit, C-terminal domain"/>
    <property type="match status" value="1"/>
</dbReference>